<organism evidence="2 3">
    <name type="scientific">Guyparkeria halophila</name>
    <dbReference type="NCBI Taxonomy" id="47960"/>
    <lineage>
        <taxon>Bacteria</taxon>
        <taxon>Pseudomonadati</taxon>
        <taxon>Pseudomonadota</taxon>
        <taxon>Gammaproteobacteria</taxon>
        <taxon>Chromatiales</taxon>
        <taxon>Thioalkalibacteraceae</taxon>
        <taxon>Guyparkeria</taxon>
    </lineage>
</organism>
<dbReference type="InterPro" id="IPR001387">
    <property type="entry name" value="Cro/C1-type_HTH"/>
</dbReference>
<evidence type="ECO:0000313" key="3">
    <source>
        <dbReference type="Proteomes" id="UP000427716"/>
    </source>
</evidence>
<sequence length="130" mass="14875">MAEESGLTYSYLILILNGSREVPKISHKRLRSIGKFLGIPFAQVLMLAEILEPSDFVMEEERDLEDQLEAVYASMCRHPDWRDLAPTRKVWDAMDEQAKVTMGLMYQKLAQEALLDMTPIVEVVNDEDEG</sequence>
<proteinExistence type="predicted"/>
<name>A0A6I6DCL3_9GAMM</name>
<accession>A0A6I6DCL3</accession>
<gene>
    <name evidence="2" type="ORF">GM160_08250</name>
</gene>
<dbReference type="AlphaFoldDB" id="A0A6I6DCL3"/>
<reference evidence="2 3" key="1">
    <citation type="submission" date="2019-11" db="EMBL/GenBank/DDBJ databases">
        <authorList>
            <person name="Zhang J."/>
            <person name="Sun C."/>
        </authorList>
    </citation>
    <scope>NUCLEOTIDE SEQUENCE [LARGE SCALE GENOMIC DNA]</scope>
    <source>
        <strain evidence="3">sp2</strain>
    </source>
</reference>
<dbReference type="KEGG" id="ghl:GM160_08250"/>
<dbReference type="PROSITE" id="PS50943">
    <property type="entry name" value="HTH_CROC1"/>
    <property type="match status" value="1"/>
</dbReference>
<evidence type="ECO:0000259" key="1">
    <source>
        <dbReference type="PROSITE" id="PS50943"/>
    </source>
</evidence>
<protein>
    <recommendedName>
        <fullName evidence="1">HTH cro/C1-type domain-containing protein</fullName>
    </recommendedName>
</protein>
<dbReference type="Proteomes" id="UP000427716">
    <property type="component" value="Chromosome"/>
</dbReference>
<feature type="domain" description="HTH cro/C1-type" evidence="1">
    <location>
        <begin position="1"/>
        <end position="44"/>
    </location>
</feature>
<dbReference type="EMBL" id="CP046415">
    <property type="protein sequence ID" value="QGT79612.1"/>
    <property type="molecule type" value="Genomic_DNA"/>
</dbReference>
<keyword evidence="3" id="KW-1185">Reference proteome</keyword>
<evidence type="ECO:0000313" key="2">
    <source>
        <dbReference type="EMBL" id="QGT79612.1"/>
    </source>
</evidence>